<dbReference type="PANTHER" id="PTHR33495">
    <property type="entry name" value="ANTI-SIGMA FACTOR ANTAGONIST TM_1081-RELATED-RELATED"/>
    <property type="match status" value="1"/>
</dbReference>
<dbReference type="InterPro" id="IPR003658">
    <property type="entry name" value="Anti-sigma_ant"/>
</dbReference>
<sequence>MNNEPVTATVERGEGRVVVRVSGEVDMATAPVLAEALDRAFTGGDPARVVVDLTGVSFFASSGLALLAQTSARARDTDTDVVVVVAPGGPTERAITVTSMDRSIRVVHDLAGATSDSA</sequence>
<dbReference type="GO" id="GO:0043856">
    <property type="term" value="F:anti-sigma factor antagonist activity"/>
    <property type="evidence" value="ECO:0007669"/>
    <property type="project" value="InterPro"/>
</dbReference>
<dbReference type="InterPro" id="IPR002645">
    <property type="entry name" value="STAS_dom"/>
</dbReference>
<comment type="caution">
    <text evidence="4">The sequence shown here is derived from an EMBL/GenBank/DDBJ whole genome shotgun (WGS) entry which is preliminary data.</text>
</comment>
<dbReference type="NCBIfam" id="TIGR00377">
    <property type="entry name" value="ant_ant_sig"/>
    <property type="match status" value="1"/>
</dbReference>
<dbReference type="Proteomes" id="UP000019277">
    <property type="component" value="Unassembled WGS sequence"/>
</dbReference>
<evidence type="ECO:0000313" key="4">
    <source>
        <dbReference type="EMBL" id="EWC59229.1"/>
    </source>
</evidence>
<dbReference type="Pfam" id="PF01740">
    <property type="entry name" value="STAS"/>
    <property type="match status" value="1"/>
</dbReference>
<name>W7IYW7_9PSEU</name>
<dbReference type="RefSeq" id="WP_052021835.1">
    <property type="nucleotide sequence ID" value="NZ_AYXG01000213.1"/>
</dbReference>
<dbReference type="Gene3D" id="3.30.750.24">
    <property type="entry name" value="STAS domain"/>
    <property type="match status" value="1"/>
</dbReference>
<dbReference type="PROSITE" id="PS50801">
    <property type="entry name" value="STAS"/>
    <property type="match status" value="1"/>
</dbReference>
<keyword evidence="5" id="KW-1185">Reference proteome</keyword>
<evidence type="ECO:0000259" key="3">
    <source>
        <dbReference type="PROSITE" id="PS50801"/>
    </source>
</evidence>
<comment type="similarity">
    <text evidence="1 2">Belongs to the anti-sigma-factor antagonist family.</text>
</comment>
<evidence type="ECO:0000256" key="2">
    <source>
        <dbReference type="RuleBase" id="RU003749"/>
    </source>
</evidence>
<dbReference type="eggNOG" id="COG1366">
    <property type="taxonomic scope" value="Bacteria"/>
</dbReference>
<evidence type="ECO:0000313" key="5">
    <source>
        <dbReference type="Proteomes" id="UP000019277"/>
    </source>
</evidence>
<dbReference type="PANTHER" id="PTHR33495:SF13">
    <property type="entry name" value="ANTI-SIGMA-F FACTOR ANTAGONIST RSFB"/>
    <property type="match status" value="1"/>
</dbReference>
<evidence type="ECO:0000256" key="1">
    <source>
        <dbReference type="ARBA" id="ARBA00009013"/>
    </source>
</evidence>
<reference evidence="4 5" key="1">
    <citation type="journal article" date="2014" name="Genome Announc.">
        <title>Draft Genome Sequence of the Antitrypanosomally Active Sponge-Associated Bacterium Actinokineospora sp. Strain EG49.</title>
        <authorList>
            <person name="Harjes J."/>
            <person name="Ryu T."/>
            <person name="Abdelmohsen U.R."/>
            <person name="Moitinho-Silva L."/>
            <person name="Horn H."/>
            <person name="Ravasi T."/>
            <person name="Hentschel U."/>
        </authorList>
    </citation>
    <scope>NUCLEOTIDE SEQUENCE [LARGE SCALE GENOMIC DNA]</scope>
    <source>
        <strain evidence="4 5">EG49</strain>
    </source>
</reference>
<protein>
    <recommendedName>
        <fullName evidence="2">Anti-sigma factor antagonist</fullName>
    </recommendedName>
</protein>
<feature type="domain" description="STAS" evidence="3">
    <location>
        <begin position="6"/>
        <end position="117"/>
    </location>
</feature>
<organism evidence="4 5">
    <name type="scientific">Actinokineospora spheciospongiae</name>
    <dbReference type="NCBI Taxonomy" id="909613"/>
    <lineage>
        <taxon>Bacteria</taxon>
        <taxon>Bacillati</taxon>
        <taxon>Actinomycetota</taxon>
        <taxon>Actinomycetes</taxon>
        <taxon>Pseudonocardiales</taxon>
        <taxon>Pseudonocardiaceae</taxon>
        <taxon>Actinokineospora</taxon>
    </lineage>
</organism>
<dbReference type="STRING" id="909613.UO65_5486"/>
<accession>W7IYW7</accession>
<dbReference type="InterPro" id="IPR036513">
    <property type="entry name" value="STAS_dom_sf"/>
</dbReference>
<dbReference type="AlphaFoldDB" id="W7IYW7"/>
<dbReference type="SUPFAM" id="SSF52091">
    <property type="entry name" value="SpoIIaa-like"/>
    <property type="match status" value="1"/>
</dbReference>
<dbReference type="EMBL" id="AYXG01000213">
    <property type="protein sequence ID" value="EWC59229.1"/>
    <property type="molecule type" value="Genomic_DNA"/>
</dbReference>
<dbReference type="OrthoDB" id="3576811at2"/>
<proteinExistence type="inferred from homology"/>
<dbReference type="CDD" id="cd07043">
    <property type="entry name" value="STAS_anti-anti-sigma_factors"/>
    <property type="match status" value="1"/>
</dbReference>
<gene>
    <name evidence="4" type="ORF">UO65_5486</name>
</gene>